<dbReference type="InterPro" id="IPR011932">
    <property type="entry name" value="Recomb_XerD"/>
</dbReference>
<dbReference type="GO" id="GO:0003677">
    <property type="term" value="F:DNA binding"/>
    <property type="evidence" value="ECO:0007669"/>
    <property type="project" value="UniProtKB-UniRule"/>
</dbReference>
<feature type="active site" evidence="11">
    <location>
        <position position="156"/>
    </location>
</feature>
<dbReference type="AlphaFoldDB" id="A0A068SVJ9"/>
<sequence length="314" mass="34253">MADLSRAHIEAFLEMMSAERGAAGNTLTSYERDLEDLQSFLVASNTSALTAESASLSAYLAHLGAQGFAASSQARKLSAMRQFYKFLYAEGLRGDDPTAILDAPKKGRSLPKIMSEDEVTRLLDLAAKEAGEPGPDQLGRLRMLALLELLYATGMRVSELVSLPIKVLDQEGRFLIIRGKGNKERLVPLSRSAIAAVASYGEVRRLALAKTGDSPWLFPSTGKGGYLPRQVFARDLKGLAARAGLRAAAISPHVMRHAFASHLLQNGADLRVVQELLGHSDISTTQIYTHVLEERLRELVQTHHPLAKQAKNRD</sequence>
<dbReference type="GO" id="GO:0051301">
    <property type="term" value="P:cell division"/>
    <property type="evidence" value="ECO:0007669"/>
    <property type="project" value="UniProtKB-KW"/>
</dbReference>
<evidence type="ECO:0000256" key="10">
    <source>
        <dbReference type="ARBA" id="ARBA00023306"/>
    </source>
</evidence>
<evidence type="ECO:0000256" key="2">
    <source>
        <dbReference type="ARBA" id="ARBA00010450"/>
    </source>
</evidence>
<evidence type="ECO:0000313" key="14">
    <source>
        <dbReference type="EMBL" id="CDN49781.1"/>
    </source>
</evidence>
<name>A0A068SVJ9_NEOGA</name>
<keyword evidence="7 11" id="KW-0229">DNA integration</keyword>
<dbReference type="KEGG" id="ngg:RG540_CH36230"/>
<dbReference type="InterPro" id="IPR023009">
    <property type="entry name" value="Tyrosine_recombinase_XerC/XerD"/>
</dbReference>
<dbReference type="PANTHER" id="PTHR30349:SF90">
    <property type="entry name" value="TYROSINE RECOMBINASE XERD"/>
    <property type="match status" value="1"/>
</dbReference>
<dbReference type="OrthoDB" id="9801717at2"/>
<proteinExistence type="inferred from homology"/>
<dbReference type="HOGENOM" id="CLU_027562_9_0_5"/>
<comment type="similarity">
    <text evidence="2 11">Belongs to the 'phage' integrase family. XerD subfamily.</text>
</comment>
<evidence type="ECO:0000256" key="5">
    <source>
        <dbReference type="ARBA" id="ARBA00022618"/>
    </source>
</evidence>
<feature type="domain" description="Core-binding (CB)" evidence="13">
    <location>
        <begin position="3"/>
        <end position="88"/>
    </location>
</feature>
<comment type="function">
    <text evidence="11">Site-specific tyrosine recombinase, which acts by catalyzing the cutting and rejoining of the recombining DNA molecules. The XerC-XerD complex is essential to convert dimers of the bacterial chromosome into monomers to permit their segregation at cell division. It also contributes to the segregational stability of plasmids.</text>
</comment>
<keyword evidence="10 11" id="KW-0131">Cell cycle</keyword>
<dbReference type="InterPro" id="IPR004107">
    <property type="entry name" value="Integrase_SAM-like_N"/>
</dbReference>
<accession>A0A068SVJ9</accession>
<dbReference type="Pfam" id="PF02899">
    <property type="entry name" value="Phage_int_SAM_1"/>
    <property type="match status" value="1"/>
</dbReference>
<dbReference type="Proteomes" id="UP000028181">
    <property type="component" value="Chromosome I"/>
</dbReference>
<dbReference type="HAMAP" id="MF_01808">
    <property type="entry name" value="Recomb_XerC_XerD"/>
    <property type="match status" value="1"/>
</dbReference>
<dbReference type="NCBIfam" id="TIGR02225">
    <property type="entry name" value="recomb_XerD"/>
    <property type="match status" value="1"/>
</dbReference>
<dbReference type="PROSITE" id="PS51900">
    <property type="entry name" value="CB"/>
    <property type="match status" value="1"/>
</dbReference>
<dbReference type="GeneID" id="24259095"/>
<dbReference type="RefSeq" id="WP_038590699.1">
    <property type="nucleotide sequence ID" value="NZ_HG938353.1"/>
</dbReference>
<dbReference type="NCBIfam" id="NF001399">
    <property type="entry name" value="PRK00283.1"/>
    <property type="match status" value="1"/>
</dbReference>
<dbReference type="InterPro" id="IPR044068">
    <property type="entry name" value="CB"/>
</dbReference>
<feature type="active site" evidence="11">
    <location>
        <position position="256"/>
    </location>
</feature>
<keyword evidence="8 11" id="KW-0238">DNA-binding</keyword>
<evidence type="ECO:0000256" key="8">
    <source>
        <dbReference type="ARBA" id="ARBA00023125"/>
    </source>
</evidence>
<evidence type="ECO:0000256" key="7">
    <source>
        <dbReference type="ARBA" id="ARBA00022908"/>
    </source>
</evidence>
<dbReference type="Pfam" id="PF00589">
    <property type="entry name" value="Phage_integrase"/>
    <property type="match status" value="1"/>
</dbReference>
<organism evidence="14 15">
    <name type="scientific">Neorhizobium galegae bv. orientalis str. HAMBI 540</name>
    <dbReference type="NCBI Taxonomy" id="1028800"/>
    <lineage>
        <taxon>Bacteria</taxon>
        <taxon>Pseudomonadati</taxon>
        <taxon>Pseudomonadota</taxon>
        <taxon>Alphaproteobacteria</taxon>
        <taxon>Hyphomicrobiales</taxon>
        <taxon>Rhizobiaceae</taxon>
        <taxon>Rhizobium/Agrobacterium group</taxon>
        <taxon>Neorhizobium</taxon>
    </lineage>
</organism>
<keyword evidence="4 11" id="KW-0963">Cytoplasm</keyword>
<dbReference type="InterPro" id="IPR011010">
    <property type="entry name" value="DNA_brk_join_enz"/>
</dbReference>
<comment type="subcellular location">
    <subcellularLocation>
        <location evidence="1 11">Cytoplasm</location>
    </subcellularLocation>
</comment>
<evidence type="ECO:0000256" key="4">
    <source>
        <dbReference type="ARBA" id="ARBA00022490"/>
    </source>
</evidence>
<evidence type="ECO:0000256" key="3">
    <source>
        <dbReference type="ARBA" id="ARBA00015810"/>
    </source>
</evidence>
<feature type="active site" evidence="11">
    <location>
        <position position="180"/>
    </location>
</feature>
<dbReference type="GO" id="GO:0006313">
    <property type="term" value="P:DNA transposition"/>
    <property type="evidence" value="ECO:0007669"/>
    <property type="project" value="UniProtKB-UniRule"/>
</dbReference>
<dbReference type="PATRIC" id="fig|1028800.3.peg.3673"/>
<evidence type="ECO:0000256" key="6">
    <source>
        <dbReference type="ARBA" id="ARBA00022829"/>
    </source>
</evidence>
<dbReference type="InterPro" id="IPR013762">
    <property type="entry name" value="Integrase-like_cat_sf"/>
</dbReference>
<keyword evidence="6 11" id="KW-0159">Chromosome partition</keyword>
<dbReference type="Gene3D" id="1.10.150.130">
    <property type="match status" value="1"/>
</dbReference>
<evidence type="ECO:0000259" key="13">
    <source>
        <dbReference type="PROSITE" id="PS51900"/>
    </source>
</evidence>
<dbReference type="GO" id="GO:0005737">
    <property type="term" value="C:cytoplasm"/>
    <property type="evidence" value="ECO:0007669"/>
    <property type="project" value="UniProtKB-SubCell"/>
</dbReference>
<evidence type="ECO:0000259" key="12">
    <source>
        <dbReference type="PROSITE" id="PS51898"/>
    </source>
</evidence>
<evidence type="ECO:0000313" key="15">
    <source>
        <dbReference type="Proteomes" id="UP000028181"/>
    </source>
</evidence>
<dbReference type="EMBL" id="HG938353">
    <property type="protein sequence ID" value="CDN49781.1"/>
    <property type="molecule type" value="Genomic_DNA"/>
</dbReference>
<dbReference type="Gene3D" id="1.10.443.10">
    <property type="entry name" value="Intergrase catalytic core"/>
    <property type="match status" value="1"/>
</dbReference>
<gene>
    <name evidence="11 14" type="primary">xerD</name>
    <name evidence="14" type="ORF">RG540_CH36230</name>
</gene>
<feature type="active site" evidence="11">
    <location>
        <position position="253"/>
    </location>
</feature>
<feature type="domain" description="Tyr recombinase" evidence="12">
    <location>
        <begin position="109"/>
        <end position="301"/>
    </location>
</feature>
<reference evidence="15" key="1">
    <citation type="journal article" date="2014" name="BMC Genomics">
        <title>Genome sequencing of two Neorhizobium galegae strains reveals a noeT gene responsible for the unusual acetylation of the nodulation factors.</title>
        <authorList>
            <person name="Osterman J."/>
            <person name="Marsh J."/>
            <person name="Laine P.K."/>
            <person name="Zeng Z."/>
            <person name="Alatalo E."/>
            <person name="Sullivan J.T."/>
            <person name="Young J.P."/>
            <person name="Thomas-Oates J."/>
            <person name="Paulin L."/>
            <person name="Lindstrom K."/>
        </authorList>
    </citation>
    <scope>NUCLEOTIDE SEQUENCE [LARGE SCALE GENOMIC DNA]</scope>
    <source>
        <strain evidence="15">HAMBI 540</strain>
    </source>
</reference>
<dbReference type="PANTHER" id="PTHR30349">
    <property type="entry name" value="PHAGE INTEGRASE-RELATED"/>
    <property type="match status" value="1"/>
</dbReference>
<evidence type="ECO:0000256" key="9">
    <source>
        <dbReference type="ARBA" id="ARBA00023172"/>
    </source>
</evidence>
<dbReference type="GO" id="GO:0007059">
    <property type="term" value="P:chromosome segregation"/>
    <property type="evidence" value="ECO:0007669"/>
    <property type="project" value="UniProtKB-UniRule"/>
</dbReference>
<dbReference type="GO" id="GO:0009037">
    <property type="term" value="F:tyrosine-based site-specific recombinase activity"/>
    <property type="evidence" value="ECO:0007669"/>
    <property type="project" value="UniProtKB-UniRule"/>
</dbReference>
<dbReference type="InterPro" id="IPR050090">
    <property type="entry name" value="Tyrosine_recombinase_XerCD"/>
</dbReference>
<dbReference type="SUPFAM" id="SSF56349">
    <property type="entry name" value="DNA breaking-rejoining enzymes"/>
    <property type="match status" value="1"/>
</dbReference>
<dbReference type="InterPro" id="IPR002104">
    <property type="entry name" value="Integrase_catalytic"/>
</dbReference>
<dbReference type="PROSITE" id="PS51898">
    <property type="entry name" value="TYR_RECOMBINASE"/>
    <property type="match status" value="1"/>
</dbReference>
<dbReference type="eggNOG" id="COG4974">
    <property type="taxonomic scope" value="Bacteria"/>
</dbReference>
<dbReference type="HAMAP" id="MF_01807">
    <property type="entry name" value="Recomb_XerD"/>
    <property type="match status" value="1"/>
</dbReference>
<evidence type="ECO:0000256" key="1">
    <source>
        <dbReference type="ARBA" id="ARBA00004496"/>
    </source>
</evidence>
<protein>
    <recommendedName>
        <fullName evidence="3 11">Tyrosine recombinase XerD</fullName>
    </recommendedName>
</protein>
<dbReference type="InterPro" id="IPR010998">
    <property type="entry name" value="Integrase_recombinase_N"/>
</dbReference>
<keyword evidence="5 11" id="KW-0132">Cell division</keyword>
<keyword evidence="9 11" id="KW-0233">DNA recombination</keyword>
<keyword evidence="15" id="KW-1185">Reference proteome</keyword>
<evidence type="ECO:0000256" key="11">
    <source>
        <dbReference type="HAMAP-Rule" id="MF_01807"/>
    </source>
</evidence>
<feature type="active site" evidence="11">
    <location>
        <position position="279"/>
    </location>
</feature>
<feature type="active site" description="O-(3'-phospho-DNA)-tyrosine intermediate" evidence="11">
    <location>
        <position position="288"/>
    </location>
</feature>
<comment type="subunit">
    <text evidence="11">Forms a cyclic heterotetrameric complex composed of two molecules of XerC and two molecules of XerD.</text>
</comment>